<accession>A0A9W9W7C6</accession>
<proteinExistence type="predicted"/>
<reference evidence="3" key="1">
    <citation type="submission" date="2022-12" db="EMBL/GenBank/DDBJ databases">
        <authorList>
            <person name="Petersen C."/>
        </authorList>
    </citation>
    <scope>NUCLEOTIDE SEQUENCE</scope>
    <source>
        <strain evidence="3">IBT 29677</strain>
    </source>
</reference>
<dbReference type="EMBL" id="JAPZBU010000004">
    <property type="protein sequence ID" value="KAJ5407689.1"/>
    <property type="molecule type" value="Genomic_DNA"/>
</dbReference>
<keyword evidence="2" id="KW-0539">Nucleus</keyword>
<organism evidence="3 4">
    <name type="scientific">Penicillium cosmopolitanum</name>
    <dbReference type="NCBI Taxonomy" id="1131564"/>
    <lineage>
        <taxon>Eukaryota</taxon>
        <taxon>Fungi</taxon>
        <taxon>Dikarya</taxon>
        <taxon>Ascomycota</taxon>
        <taxon>Pezizomycotina</taxon>
        <taxon>Eurotiomycetes</taxon>
        <taxon>Eurotiomycetidae</taxon>
        <taxon>Eurotiales</taxon>
        <taxon>Aspergillaceae</taxon>
        <taxon>Penicillium</taxon>
    </lineage>
</organism>
<dbReference type="OrthoDB" id="4525710at2759"/>
<evidence type="ECO:0000256" key="2">
    <source>
        <dbReference type="ARBA" id="ARBA00023242"/>
    </source>
</evidence>
<dbReference type="AlphaFoldDB" id="A0A9W9W7C6"/>
<dbReference type="GO" id="GO:0003700">
    <property type="term" value="F:DNA-binding transcription factor activity"/>
    <property type="evidence" value="ECO:0007669"/>
    <property type="project" value="TreeGrafter"/>
</dbReference>
<dbReference type="Proteomes" id="UP001147747">
    <property type="component" value="Unassembled WGS sequence"/>
</dbReference>
<evidence type="ECO:0000313" key="4">
    <source>
        <dbReference type="Proteomes" id="UP001147747"/>
    </source>
</evidence>
<dbReference type="Pfam" id="PF11951">
    <property type="entry name" value="Fungal_trans_2"/>
    <property type="match status" value="1"/>
</dbReference>
<comment type="subcellular location">
    <subcellularLocation>
        <location evidence="1">Nucleus</location>
    </subcellularLocation>
</comment>
<dbReference type="RefSeq" id="XP_056492004.1">
    <property type="nucleotide sequence ID" value="XM_056626209.1"/>
</dbReference>
<dbReference type="GO" id="GO:0000976">
    <property type="term" value="F:transcription cis-regulatory region binding"/>
    <property type="evidence" value="ECO:0007669"/>
    <property type="project" value="TreeGrafter"/>
</dbReference>
<evidence type="ECO:0000256" key="1">
    <source>
        <dbReference type="ARBA" id="ARBA00004123"/>
    </source>
</evidence>
<comment type="caution">
    <text evidence="3">The sequence shown here is derived from an EMBL/GenBank/DDBJ whole genome shotgun (WGS) entry which is preliminary data.</text>
</comment>
<dbReference type="GO" id="GO:0045944">
    <property type="term" value="P:positive regulation of transcription by RNA polymerase II"/>
    <property type="evidence" value="ECO:0007669"/>
    <property type="project" value="TreeGrafter"/>
</dbReference>
<evidence type="ECO:0000313" key="3">
    <source>
        <dbReference type="EMBL" id="KAJ5407689.1"/>
    </source>
</evidence>
<dbReference type="PANTHER" id="PTHR37534:SF25">
    <property type="entry name" value="ZN(II)2CYS6 TRANSCRIPTION FACTOR (EUROFUNG)"/>
    <property type="match status" value="1"/>
</dbReference>
<dbReference type="PANTHER" id="PTHR37534">
    <property type="entry name" value="TRANSCRIPTIONAL ACTIVATOR PROTEIN UGA3"/>
    <property type="match status" value="1"/>
</dbReference>
<dbReference type="GO" id="GO:0005634">
    <property type="term" value="C:nucleus"/>
    <property type="evidence" value="ECO:0007669"/>
    <property type="project" value="UniProtKB-SubCell"/>
</dbReference>
<keyword evidence="4" id="KW-1185">Reference proteome</keyword>
<reference evidence="3" key="2">
    <citation type="journal article" date="2023" name="IMA Fungus">
        <title>Comparative genomic study of the Penicillium genus elucidates a diverse pangenome and 15 lateral gene transfer events.</title>
        <authorList>
            <person name="Petersen C."/>
            <person name="Sorensen T."/>
            <person name="Nielsen M.R."/>
            <person name="Sondergaard T.E."/>
            <person name="Sorensen J.L."/>
            <person name="Fitzpatrick D.A."/>
            <person name="Frisvad J.C."/>
            <person name="Nielsen K.L."/>
        </authorList>
    </citation>
    <scope>NUCLEOTIDE SEQUENCE</scope>
    <source>
        <strain evidence="3">IBT 29677</strain>
    </source>
</reference>
<dbReference type="InterPro" id="IPR021858">
    <property type="entry name" value="Fun_TF"/>
</dbReference>
<gene>
    <name evidence="3" type="ORF">N7509_001572</name>
</gene>
<dbReference type="GeneID" id="81365189"/>
<protein>
    <recommendedName>
        <fullName evidence="5">Zn(2)-C6 fungal-type domain-containing protein</fullName>
    </recommendedName>
</protein>
<sequence length="541" mass="61526">MDSRPRRSRLVAGCQRCRGDVHAEICRHCQRVGVGCNRSSVRFREGLALPSIAFPEEPSWPRINGKGTLYSWNISRNINNCNAHSPTVRFHDETSEITSLYVEISEDPESQWAHEKDDYSHGNPHHETVIDTPKEPQIGLQHVVNLRSPSVPNTAAENPSPASLSIISSSSSRTRSSYTTLHTFTEREAILIRNFVENMALWADITDPKRHFETEVPARALKDSVLRLAVLAFSSRHLNRKNTEDATEALQYHNDCVKLLIPAMSDPEQHITEDILASVAILRQHEEMDGEDNQFHLTGTTRILNTVSIFGSSGGLGEAAAWLCLRQDIYVALTTQQPLRTDLQNFLESDVFDRDDDFAWSSRMVFLLAKALQDVFAKNSSSKSIDEEVQEWYANKPHTFEPIRVVPRGSEIENRFPAIWMLLPVHVVGLQYYHMTKIVLALSQSSNASSTYETLRQSRLIEKNIQHHLLHVLGLAKSNSKAENTLFTARHSLVAWGWALRSRGDQKAAESLLRDMHERTGWNMDLLIMSLRQQWRDENEH</sequence>
<name>A0A9W9W7C6_9EURO</name>
<evidence type="ECO:0008006" key="5">
    <source>
        <dbReference type="Google" id="ProtNLM"/>
    </source>
</evidence>